<name>T1KYS5_TETUR</name>
<dbReference type="EnsemblMetazoa" id="tetur27g01720.1">
    <property type="protein sequence ID" value="tetur27g01720.1"/>
    <property type="gene ID" value="tetur27g01720"/>
</dbReference>
<dbReference type="AlphaFoldDB" id="T1KYS5"/>
<evidence type="ECO:0000313" key="2">
    <source>
        <dbReference type="EnsemblMetazoa" id="tetur27g01720.1"/>
    </source>
</evidence>
<accession>T1KYS5</accession>
<keyword evidence="3" id="KW-1185">Reference proteome</keyword>
<reference evidence="3" key="1">
    <citation type="submission" date="2011-08" db="EMBL/GenBank/DDBJ databases">
        <authorList>
            <person name="Rombauts S."/>
        </authorList>
    </citation>
    <scope>NUCLEOTIDE SEQUENCE</scope>
    <source>
        <strain evidence="3">London</strain>
    </source>
</reference>
<reference evidence="2" key="2">
    <citation type="submission" date="2015-06" db="UniProtKB">
        <authorList>
            <consortium name="EnsemblMetazoa"/>
        </authorList>
    </citation>
    <scope>IDENTIFICATION</scope>
</reference>
<protein>
    <submittedName>
        <fullName evidence="2">Uncharacterized protein</fullName>
    </submittedName>
</protein>
<proteinExistence type="predicted"/>
<organism evidence="2 3">
    <name type="scientific">Tetranychus urticae</name>
    <name type="common">Two-spotted spider mite</name>
    <dbReference type="NCBI Taxonomy" id="32264"/>
    <lineage>
        <taxon>Eukaryota</taxon>
        <taxon>Metazoa</taxon>
        <taxon>Ecdysozoa</taxon>
        <taxon>Arthropoda</taxon>
        <taxon>Chelicerata</taxon>
        <taxon>Arachnida</taxon>
        <taxon>Acari</taxon>
        <taxon>Acariformes</taxon>
        <taxon>Trombidiformes</taxon>
        <taxon>Prostigmata</taxon>
        <taxon>Eleutherengona</taxon>
        <taxon>Raphignathae</taxon>
        <taxon>Tetranychoidea</taxon>
        <taxon>Tetranychidae</taxon>
        <taxon>Tetranychus</taxon>
    </lineage>
</organism>
<dbReference type="HOGENOM" id="CLU_3413385_0_0_1"/>
<evidence type="ECO:0000313" key="3">
    <source>
        <dbReference type="Proteomes" id="UP000015104"/>
    </source>
</evidence>
<dbReference type="EMBL" id="CAEY01000716">
    <property type="status" value="NOT_ANNOTATED_CDS"/>
    <property type="molecule type" value="Genomic_DNA"/>
</dbReference>
<dbReference type="Proteomes" id="UP000015104">
    <property type="component" value="Unassembled WGS sequence"/>
</dbReference>
<feature type="compositionally biased region" description="Basic and acidic residues" evidence="1">
    <location>
        <begin position="1"/>
        <end position="11"/>
    </location>
</feature>
<evidence type="ECO:0000256" key="1">
    <source>
        <dbReference type="SAM" id="MobiDB-lite"/>
    </source>
</evidence>
<sequence>MINKYDQEERAHVRKPLHKAKTGETLSG</sequence>
<feature type="region of interest" description="Disordered" evidence="1">
    <location>
        <begin position="1"/>
        <end position="28"/>
    </location>
</feature>